<evidence type="ECO:0000256" key="2">
    <source>
        <dbReference type="SAM" id="Phobius"/>
    </source>
</evidence>
<dbReference type="GO" id="GO:0003993">
    <property type="term" value="F:acid phosphatase activity"/>
    <property type="evidence" value="ECO:0007669"/>
    <property type="project" value="InterPro"/>
</dbReference>
<evidence type="ECO:0000313" key="5">
    <source>
        <dbReference type="EMBL" id="OGY25817.1"/>
    </source>
</evidence>
<dbReference type="Pfam" id="PF13620">
    <property type="entry name" value="CarboxypepD_reg"/>
    <property type="match status" value="1"/>
</dbReference>
<dbReference type="SUPFAM" id="SSF49384">
    <property type="entry name" value="Carbohydrate-binding domain"/>
    <property type="match status" value="1"/>
</dbReference>
<sequence length="394" mass="41092">MKNLLPKLLIVSLLLGVTWLSNPHQAFAAANFYLSPASKTVSQGSSFAVAVRVSSAEAIDSVQANLSYPADKLDFLSISTSSSAFSLQWENSGGGGSVRIARSVPGGSVSGDKLIATVSFRAKQSSGSATISFAGGTEAVSAGTSVGGGKTGGTYTFSPAPPPPPPPPPPDTTAPKITDVKVTATTFKGATIEWKTDEDSSSAVEYGLNNKYGLTAQSEGLTKAHKVAFSSEFLIPGETYHFKVKSADAAGNLATSTDSTFKAHGFTVKIKVVNEKGKPVEGAKVTLSSEPLTRVTDKDGVATFENVAPGKHLVNVEFGGKLQSSTIEVKDATEEELKTGKLATQSSQVKVTAGAFLAPNQILWPLLVGLATLITILLAGGFVWWKKRKSNHNK</sequence>
<reference evidence="5 6" key="1">
    <citation type="journal article" date="2016" name="Nat. Commun.">
        <title>Thousands of microbial genomes shed light on interconnected biogeochemical processes in an aquifer system.</title>
        <authorList>
            <person name="Anantharaman K."/>
            <person name="Brown C.T."/>
            <person name="Hug L.A."/>
            <person name="Sharon I."/>
            <person name="Castelle C.J."/>
            <person name="Probst A.J."/>
            <person name="Thomas B.C."/>
            <person name="Singh A."/>
            <person name="Wilkins M.J."/>
            <person name="Karaoz U."/>
            <person name="Brodie E.L."/>
            <person name="Williams K.H."/>
            <person name="Hubbard S.S."/>
            <person name="Banfield J.F."/>
        </authorList>
    </citation>
    <scope>NUCLEOTIDE SEQUENCE [LARGE SCALE GENOMIC DNA]</scope>
</reference>
<dbReference type="SUPFAM" id="SSF49363">
    <property type="entry name" value="Purple acid phosphatase, N-terminal domain"/>
    <property type="match status" value="1"/>
</dbReference>
<dbReference type="GO" id="GO:0030246">
    <property type="term" value="F:carbohydrate binding"/>
    <property type="evidence" value="ECO:0007669"/>
    <property type="project" value="InterPro"/>
</dbReference>
<feature type="region of interest" description="Disordered" evidence="1">
    <location>
        <begin position="142"/>
        <end position="175"/>
    </location>
</feature>
<evidence type="ECO:0000256" key="3">
    <source>
        <dbReference type="SAM" id="SignalP"/>
    </source>
</evidence>
<dbReference type="AlphaFoldDB" id="A0A1G1WEY0"/>
<dbReference type="InterPro" id="IPR013783">
    <property type="entry name" value="Ig-like_fold"/>
</dbReference>
<dbReference type="SUPFAM" id="SSF49452">
    <property type="entry name" value="Starch-binding domain-like"/>
    <property type="match status" value="1"/>
</dbReference>
<feature type="signal peptide" evidence="3">
    <location>
        <begin position="1"/>
        <end position="28"/>
    </location>
</feature>
<evidence type="ECO:0000256" key="1">
    <source>
        <dbReference type="SAM" id="MobiDB-lite"/>
    </source>
</evidence>
<dbReference type="STRING" id="1802597.A2Z24_00445"/>
<accession>A0A1G1WEY0</accession>
<dbReference type="GO" id="GO:0046872">
    <property type="term" value="F:metal ion binding"/>
    <property type="evidence" value="ECO:0007669"/>
    <property type="project" value="InterPro"/>
</dbReference>
<dbReference type="InterPro" id="IPR008965">
    <property type="entry name" value="CBM2/CBM3_carb-bd_dom_sf"/>
</dbReference>
<keyword evidence="2" id="KW-0812">Transmembrane</keyword>
<gene>
    <name evidence="5" type="ORF">A2Z24_00445</name>
</gene>
<dbReference type="Proteomes" id="UP000177588">
    <property type="component" value="Unassembled WGS sequence"/>
</dbReference>
<keyword evidence="2" id="KW-1133">Transmembrane helix</keyword>
<organism evidence="5 6">
    <name type="scientific">Candidatus Woykebacteria bacterium RBG_16_44_10</name>
    <dbReference type="NCBI Taxonomy" id="1802597"/>
    <lineage>
        <taxon>Bacteria</taxon>
        <taxon>Candidatus Woykeibacteriota</taxon>
    </lineage>
</organism>
<protein>
    <recommendedName>
        <fullName evidence="4">Big-1 domain-containing protein</fullName>
    </recommendedName>
</protein>
<feature type="transmembrane region" description="Helical" evidence="2">
    <location>
        <begin position="362"/>
        <end position="385"/>
    </location>
</feature>
<dbReference type="EMBL" id="MHCT01000020">
    <property type="protein sequence ID" value="OGY25817.1"/>
    <property type="molecule type" value="Genomic_DNA"/>
</dbReference>
<keyword evidence="2" id="KW-0472">Membrane</keyword>
<evidence type="ECO:0000313" key="6">
    <source>
        <dbReference type="Proteomes" id="UP000177588"/>
    </source>
</evidence>
<feature type="compositionally biased region" description="Pro residues" evidence="1">
    <location>
        <begin position="159"/>
        <end position="172"/>
    </location>
</feature>
<evidence type="ECO:0000259" key="4">
    <source>
        <dbReference type="SMART" id="SM00634"/>
    </source>
</evidence>
<keyword evidence="3" id="KW-0732">Signal</keyword>
<dbReference type="InterPro" id="IPR003344">
    <property type="entry name" value="Big_1_dom"/>
</dbReference>
<name>A0A1G1WEY0_9BACT</name>
<dbReference type="CDD" id="cd08547">
    <property type="entry name" value="Type_II_cohesin"/>
    <property type="match status" value="1"/>
</dbReference>
<dbReference type="InterPro" id="IPR008963">
    <property type="entry name" value="Purple_acid_Pase-like_N"/>
</dbReference>
<feature type="chain" id="PRO_5009581184" description="Big-1 domain-containing protein" evidence="3">
    <location>
        <begin position="29"/>
        <end position="394"/>
    </location>
</feature>
<comment type="caution">
    <text evidence="5">The sequence shown here is derived from an EMBL/GenBank/DDBJ whole genome shotgun (WGS) entry which is preliminary data.</text>
</comment>
<dbReference type="Gene3D" id="2.60.40.10">
    <property type="entry name" value="Immunoglobulins"/>
    <property type="match status" value="2"/>
</dbReference>
<dbReference type="Gene3D" id="2.60.40.680">
    <property type="match status" value="1"/>
</dbReference>
<dbReference type="InterPro" id="IPR013784">
    <property type="entry name" value="Carb-bd-like_fold"/>
</dbReference>
<feature type="domain" description="Big-1" evidence="4">
    <location>
        <begin position="243"/>
        <end position="327"/>
    </location>
</feature>
<dbReference type="SMART" id="SM00634">
    <property type="entry name" value="BID_1"/>
    <property type="match status" value="1"/>
</dbReference>
<proteinExistence type="predicted"/>